<reference evidence="19 20" key="1">
    <citation type="journal article" date="2022" name="Nat. Ecol. Evol.">
        <title>A masculinizing supergene underlies an exaggerated male reproductive morph in a spider.</title>
        <authorList>
            <person name="Hendrickx F."/>
            <person name="De Corte Z."/>
            <person name="Sonet G."/>
            <person name="Van Belleghem S.M."/>
            <person name="Kostlbacher S."/>
            <person name="Vangestel C."/>
        </authorList>
    </citation>
    <scope>NUCLEOTIDE SEQUENCE [LARGE SCALE GENOMIC DNA]</scope>
    <source>
        <strain evidence="19">W744_W776</strain>
    </source>
</reference>
<dbReference type="GO" id="GO:0005524">
    <property type="term" value="F:ATP binding"/>
    <property type="evidence" value="ECO:0007669"/>
    <property type="project" value="UniProtKB-UniRule"/>
</dbReference>
<dbReference type="GO" id="GO:0004674">
    <property type="term" value="F:protein serine/threonine kinase activity"/>
    <property type="evidence" value="ECO:0007669"/>
    <property type="project" value="UniProtKB-KW"/>
</dbReference>
<evidence type="ECO:0000256" key="5">
    <source>
        <dbReference type="ARBA" id="ARBA00022679"/>
    </source>
</evidence>
<evidence type="ECO:0000259" key="18">
    <source>
        <dbReference type="PROSITE" id="PS50011"/>
    </source>
</evidence>
<dbReference type="Pfam" id="PF00069">
    <property type="entry name" value="Pkinase"/>
    <property type="match status" value="1"/>
</dbReference>
<dbReference type="GO" id="GO:0004713">
    <property type="term" value="F:protein tyrosine kinase activity"/>
    <property type="evidence" value="ECO:0007669"/>
    <property type="project" value="UniProtKB-KW"/>
</dbReference>
<evidence type="ECO:0000256" key="8">
    <source>
        <dbReference type="ARBA" id="ARBA00022840"/>
    </source>
</evidence>
<comment type="catalytic activity">
    <reaction evidence="13">
        <text>L-seryl-[protein] + ATP = O-phospho-L-seryl-[protein] + ADP + H(+)</text>
        <dbReference type="Rhea" id="RHEA:17989"/>
        <dbReference type="Rhea" id="RHEA-COMP:9863"/>
        <dbReference type="Rhea" id="RHEA-COMP:11604"/>
        <dbReference type="ChEBI" id="CHEBI:15378"/>
        <dbReference type="ChEBI" id="CHEBI:29999"/>
        <dbReference type="ChEBI" id="CHEBI:30616"/>
        <dbReference type="ChEBI" id="CHEBI:83421"/>
        <dbReference type="ChEBI" id="CHEBI:456216"/>
        <dbReference type="EC" id="2.7.12.1"/>
    </reaction>
</comment>
<evidence type="ECO:0000256" key="13">
    <source>
        <dbReference type="ARBA" id="ARBA00049003"/>
    </source>
</evidence>
<evidence type="ECO:0000256" key="14">
    <source>
        <dbReference type="ARBA" id="ARBA00049308"/>
    </source>
</evidence>
<keyword evidence="20" id="KW-1185">Reference proteome</keyword>
<feature type="domain" description="Protein kinase" evidence="18">
    <location>
        <begin position="685"/>
        <end position="910"/>
    </location>
</feature>
<evidence type="ECO:0000256" key="6">
    <source>
        <dbReference type="ARBA" id="ARBA00022741"/>
    </source>
</evidence>
<dbReference type="EMBL" id="JAFNEN010001005">
    <property type="protein sequence ID" value="KAG8175431.1"/>
    <property type="molecule type" value="Genomic_DNA"/>
</dbReference>
<dbReference type="GO" id="GO:0043066">
    <property type="term" value="P:negative regulation of apoptotic process"/>
    <property type="evidence" value="ECO:0007669"/>
    <property type="project" value="TreeGrafter"/>
</dbReference>
<evidence type="ECO:0000256" key="11">
    <source>
        <dbReference type="ARBA" id="ARBA00041268"/>
    </source>
</evidence>
<keyword evidence="7" id="KW-0418">Kinase</keyword>
<comment type="subcellular location">
    <subcellularLocation>
        <location evidence="1">Cytoplasm</location>
    </subcellularLocation>
</comment>
<evidence type="ECO:0000256" key="3">
    <source>
        <dbReference type="ARBA" id="ARBA00022490"/>
    </source>
</evidence>
<dbReference type="GO" id="GO:0045743">
    <property type="term" value="P:positive regulation of fibroblast growth factor receptor signaling pathway"/>
    <property type="evidence" value="ECO:0007669"/>
    <property type="project" value="TreeGrafter"/>
</dbReference>
<evidence type="ECO:0000256" key="17">
    <source>
        <dbReference type="SAM" id="MobiDB-lite"/>
    </source>
</evidence>
<proteinExistence type="predicted"/>
<evidence type="ECO:0000256" key="15">
    <source>
        <dbReference type="ARBA" id="ARBA00051680"/>
    </source>
</evidence>
<keyword evidence="8 16" id="KW-0067">ATP-binding</keyword>
<feature type="compositionally biased region" description="Low complexity" evidence="17">
    <location>
        <begin position="263"/>
        <end position="284"/>
    </location>
</feature>
<accession>A0AAV6TUY6</accession>
<dbReference type="GO" id="GO:0004712">
    <property type="term" value="F:protein serine/threonine/tyrosine kinase activity"/>
    <property type="evidence" value="ECO:0007669"/>
    <property type="project" value="UniProtKB-EC"/>
</dbReference>
<dbReference type="InterPro" id="IPR051302">
    <property type="entry name" value="Dual_SerThr-Tyr_Kinase"/>
</dbReference>
<organism evidence="19 20">
    <name type="scientific">Oedothorax gibbosus</name>
    <dbReference type="NCBI Taxonomy" id="931172"/>
    <lineage>
        <taxon>Eukaryota</taxon>
        <taxon>Metazoa</taxon>
        <taxon>Ecdysozoa</taxon>
        <taxon>Arthropoda</taxon>
        <taxon>Chelicerata</taxon>
        <taxon>Arachnida</taxon>
        <taxon>Araneae</taxon>
        <taxon>Araneomorphae</taxon>
        <taxon>Entelegynae</taxon>
        <taxon>Araneoidea</taxon>
        <taxon>Linyphiidae</taxon>
        <taxon>Erigoninae</taxon>
        <taxon>Oedothorax</taxon>
    </lineage>
</organism>
<evidence type="ECO:0000256" key="7">
    <source>
        <dbReference type="ARBA" id="ARBA00022777"/>
    </source>
</evidence>
<evidence type="ECO:0000256" key="1">
    <source>
        <dbReference type="ARBA" id="ARBA00004496"/>
    </source>
</evidence>
<sequence>MPPSTRSVMASSLASELARFRRGGKQLRRILKETKHVHESIKRKGCYGKEQLEKFALTPEDETAVWNVIEQPVGFVVLGSCCWARAMVVNALMSRNILPIVPFGEEDHQWRMVRYSYGKTPRAKLVLPNGYEVLDPLEFNDSHPTTVPLADLEMKPLTPSSESSEDPAMTGGGLEITLPHPLLYDNAQVIVAPERNRTAFVQELKKCLQGITPVLLYAIGNTLTDQDICDMLELHQLPYKLPIFFICIRHPSQSDLTESGQHAGAPSSTSTTPVPSSAESTPANSCPPSPTSPTSPARNLPYTYSRHSLEQLSLLRHCGEVQNAEQFSAASDLYVKLADLGYLPRPGSKPEYKGSLQVGSELVEDFCGFSNVLQFVSHNLQSKLLLATTLLQDTHVRSLQNFILTAFDLSRDLMITPKRIQYARIREEALYRSLLHLSYNKQDEIKNMITTTIFDIKDDVLRKASDFVFHGAMIDDHIKEPLTAKVIHICTTEIRDMVVKRVNKAVSEKLATSIEWLQEKFTGTLERCLSSLEQLSTDADEKNKQASAALKHILSAAYQVEVSFRNSASIFWLFMQKMQQLAEVLPWKLPSVVDSQWKREVALRMLSSLNEHHLARSICHQLQQKVRASHERFVASLALLEDKHLDRLEQRENERKNVRCLYAPQIAKLSLESSSLKDVIQNGMPSLGQELGRGHFGIVYSCKSWGGQSGLAVKSVVLPTDKHWYSLAMEFYYHKNIPEHPRIVRLCGTVVDYKHDRRPTVLLIMERLHRDLYSALWNGIPWMQRLQVAIDVIQGIRYLHSQGLVHRDIKLHNVLLEKENRAKISDLGFCKVEVMMSGSVVGTPIHMAPELLSGHYDNSVDVYAFGVLFWYLCSGQPRLPYVYEQCSHKEDLFSLIKRGVMCHLPFLVMG</sequence>
<dbReference type="SUPFAM" id="SSF56112">
    <property type="entry name" value="Protein kinase-like (PK-like)"/>
    <property type="match status" value="1"/>
</dbReference>
<dbReference type="AlphaFoldDB" id="A0AAV6TUY6"/>
<comment type="catalytic activity">
    <reaction evidence="15">
        <text>L-tyrosyl-[protein] + ATP = O-phospho-L-tyrosyl-[protein] + ADP + H(+)</text>
        <dbReference type="Rhea" id="RHEA:10596"/>
        <dbReference type="Rhea" id="RHEA-COMP:10136"/>
        <dbReference type="Rhea" id="RHEA-COMP:20101"/>
        <dbReference type="ChEBI" id="CHEBI:15378"/>
        <dbReference type="ChEBI" id="CHEBI:30616"/>
        <dbReference type="ChEBI" id="CHEBI:46858"/>
        <dbReference type="ChEBI" id="CHEBI:61978"/>
        <dbReference type="ChEBI" id="CHEBI:456216"/>
        <dbReference type="EC" id="2.7.12.1"/>
    </reaction>
</comment>
<keyword evidence="5" id="KW-0808">Transferase</keyword>
<name>A0AAV6TUY6_9ARAC</name>
<evidence type="ECO:0000256" key="9">
    <source>
        <dbReference type="ARBA" id="ARBA00023137"/>
    </source>
</evidence>
<keyword evidence="9" id="KW-0829">Tyrosine-protein kinase</keyword>
<evidence type="ECO:0000313" key="20">
    <source>
        <dbReference type="Proteomes" id="UP000827092"/>
    </source>
</evidence>
<comment type="caution">
    <text evidence="19">The sequence shown here is derived from an EMBL/GenBank/DDBJ whole genome shotgun (WGS) entry which is preliminary data.</text>
</comment>
<evidence type="ECO:0000313" key="19">
    <source>
        <dbReference type="EMBL" id="KAG8175431.1"/>
    </source>
</evidence>
<dbReference type="InterPro" id="IPR017441">
    <property type="entry name" value="Protein_kinase_ATP_BS"/>
</dbReference>
<evidence type="ECO:0000256" key="4">
    <source>
        <dbReference type="ARBA" id="ARBA00022527"/>
    </source>
</evidence>
<evidence type="ECO:0000256" key="16">
    <source>
        <dbReference type="PROSITE-ProRule" id="PRU10141"/>
    </source>
</evidence>
<dbReference type="InterPro" id="IPR008271">
    <property type="entry name" value="Ser/Thr_kinase_AS"/>
</dbReference>
<dbReference type="PANTHER" id="PTHR46392">
    <property type="entry name" value="DUAL SERINE/THREONINE AND TYROSINE PROTEIN KINASE"/>
    <property type="match status" value="1"/>
</dbReference>
<dbReference type="Gene3D" id="1.10.510.10">
    <property type="entry name" value="Transferase(Phosphotransferase) domain 1"/>
    <property type="match status" value="1"/>
</dbReference>
<dbReference type="Proteomes" id="UP000827092">
    <property type="component" value="Unassembled WGS sequence"/>
</dbReference>
<gene>
    <name evidence="19" type="ORF">JTE90_019129</name>
</gene>
<dbReference type="EC" id="2.7.12.1" evidence="2"/>
<dbReference type="PANTHER" id="PTHR46392:SF1">
    <property type="entry name" value="DUAL SERINE_THREONINE AND TYROSINE PROTEIN KINASE"/>
    <property type="match status" value="1"/>
</dbReference>
<dbReference type="SMART" id="SM00220">
    <property type="entry name" value="S_TKc"/>
    <property type="match status" value="1"/>
</dbReference>
<dbReference type="InterPro" id="IPR000719">
    <property type="entry name" value="Prot_kinase_dom"/>
</dbReference>
<protein>
    <recommendedName>
        <fullName evidence="10">Dual serine/threonine and tyrosine protein kinase</fullName>
        <ecNumber evidence="2">2.7.12.1</ecNumber>
    </recommendedName>
    <alternativeName>
        <fullName evidence="12">Dusty protein kinase</fullName>
    </alternativeName>
    <alternativeName>
        <fullName evidence="11">Receptor-interacting serine/threonine-protein kinase 5</fullName>
    </alternativeName>
</protein>
<comment type="catalytic activity">
    <reaction evidence="14">
        <text>L-threonyl-[protein] + ATP = O-phospho-L-threonyl-[protein] + ADP + H(+)</text>
        <dbReference type="Rhea" id="RHEA:46608"/>
        <dbReference type="Rhea" id="RHEA-COMP:11060"/>
        <dbReference type="Rhea" id="RHEA-COMP:11605"/>
        <dbReference type="ChEBI" id="CHEBI:15378"/>
        <dbReference type="ChEBI" id="CHEBI:30013"/>
        <dbReference type="ChEBI" id="CHEBI:30616"/>
        <dbReference type="ChEBI" id="CHEBI:61977"/>
        <dbReference type="ChEBI" id="CHEBI:456216"/>
        <dbReference type="EC" id="2.7.12.1"/>
    </reaction>
</comment>
<keyword evidence="6 16" id="KW-0547">Nucleotide-binding</keyword>
<feature type="region of interest" description="Disordered" evidence="17">
    <location>
        <begin position="256"/>
        <end position="301"/>
    </location>
</feature>
<dbReference type="GO" id="GO:0044344">
    <property type="term" value="P:cellular response to fibroblast growth factor stimulus"/>
    <property type="evidence" value="ECO:0007669"/>
    <property type="project" value="TreeGrafter"/>
</dbReference>
<keyword evidence="4" id="KW-0723">Serine/threonine-protein kinase</keyword>
<keyword evidence="3" id="KW-0963">Cytoplasm</keyword>
<dbReference type="InterPro" id="IPR011009">
    <property type="entry name" value="Kinase-like_dom_sf"/>
</dbReference>
<dbReference type="GO" id="GO:0070374">
    <property type="term" value="P:positive regulation of ERK1 and ERK2 cascade"/>
    <property type="evidence" value="ECO:0007669"/>
    <property type="project" value="TreeGrafter"/>
</dbReference>
<evidence type="ECO:0000256" key="2">
    <source>
        <dbReference type="ARBA" id="ARBA00013203"/>
    </source>
</evidence>
<dbReference type="PROSITE" id="PS00107">
    <property type="entry name" value="PROTEIN_KINASE_ATP"/>
    <property type="match status" value="1"/>
</dbReference>
<evidence type="ECO:0000256" key="10">
    <source>
        <dbReference type="ARBA" id="ARBA00040421"/>
    </source>
</evidence>
<dbReference type="GO" id="GO:0005737">
    <property type="term" value="C:cytoplasm"/>
    <property type="evidence" value="ECO:0007669"/>
    <property type="project" value="UniProtKB-SubCell"/>
</dbReference>
<feature type="binding site" evidence="16">
    <location>
        <position position="714"/>
    </location>
    <ligand>
        <name>ATP</name>
        <dbReference type="ChEBI" id="CHEBI:30616"/>
    </ligand>
</feature>
<evidence type="ECO:0000256" key="12">
    <source>
        <dbReference type="ARBA" id="ARBA00042638"/>
    </source>
</evidence>
<dbReference type="PROSITE" id="PS00108">
    <property type="entry name" value="PROTEIN_KINASE_ST"/>
    <property type="match status" value="1"/>
</dbReference>
<dbReference type="PROSITE" id="PS50011">
    <property type="entry name" value="PROTEIN_KINASE_DOM"/>
    <property type="match status" value="1"/>
</dbReference>